<dbReference type="OrthoDB" id="186625at2759"/>
<evidence type="ECO:0000313" key="12">
    <source>
        <dbReference type="EMBL" id="KAG5510872.1"/>
    </source>
</evidence>
<keyword evidence="10" id="KW-0812">Transmembrane</keyword>
<evidence type="ECO:0000256" key="7">
    <source>
        <dbReference type="ARBA" id="ARBA00023128"/>
    </source>
</evidence>
<dbReference type="CDD" id="cd00051">
    <property type="entry name" value="EFh"/>
    <property type="match status" value="1"/>
</dbReference>
<evidence type="ECO:0000256" key="8">
    <source>
        <dbReference type="ARBA" id="ARBA00023136"/>
    </source>
</evidence>
<proteinExistence type="predicted"/>
<dbReference type="SMART" id="SM00054">
    <property type="entry name" value="EFh"/>
    <property type="match status" value="4"/>
</dbReference>
<dbReference type="InterPro" id="IPR039800">
    <property type="entry name" value="MICU1/2/3"/>
</dbReference>
<dbReference type="PROSITE" id="PS00018">
    <property type="entry name" value="EF_HAND_1"/>
    <property type="match status" value="2"/>
</dbReference>
<feature type="region of interest" description="Disordered" evidence="9">
    <location>
        <begin position="24"/>
        <end position="45"/>
    </location>
</feature>
<dbReference type="RefSeq" id="XP_067759344.1">
    <property type="nucleotide sequence ID" value="XM_067902323.1"/>
</dbReference>
<keyword evidence="6" id="KW-0809">Transit peptide</keyword>
<feature type="domain" description="EF-hand" evidence="11">
    <location>
        <begin position="165"/>
        <end position="200"/>
    </location>
</feature>
<dbReference type="GeneID" id="94292400"/>
<protein>
    <recommendedName>
        <fullName evidence="11">EF-hand domain-containing protein</fullName>
    </recommendedName>
</protein>
<feature type="domain" description="EF-hand" evidence="11">
    <location>
        <begin position="203"/>
        <end position="234"/>
    </location>
</feature>
<evidence type="ECO:0000256" key="6">
    <source>
        <dbReference type="ARBA" id="ARBA00022946"/>
    </source>
</evidence>
<accession>A0A836YGL2</accession>
<gene>
    <name evidence="12" type="ORF">JKF63_06373</name>
</gene>
<keyword evidence="10" id="KW-1133">Transmembrane helix</keyword>
<dbReference type="AlphaFoldDB" id="A0A836YGL2"/>
<keyword evidence="13" id="KW-1185">Reference proteome</keyword>
<keyword evidence="7" id="KW-0496">Mitochondrion</keyword>
<feature type="compositionally biased region" description="Low complexity" evidence="9">
    <location>
        <begin position="34"/>
        <end position="45"/>
    </location>
</feature>
<feature type="domain" description="EF-hand" evidence="11">
    <location>
        <begin position="382"/>
        <end position="417"/>
    </location>
</feature>
<dbReference type="EMBL" id="JAFJZO010000007">
    <property type="protein sequence ID" value="KAG5510872.1"/>
    <property type="molecule type" value="Genomic_DNA"/>
</dbReference>
<reference evidence="12 13" key="1">
    <citation type="submission" date="2021-02" db="EMBL/GenBank/DDBJ databases">
        <title>Porcisia hertigi Genome sequencing and assembly.</title>
        <authorList>
            <person name="Almutairi H."/>
            <person name="Gatherer D."/>
        </authorList>
    </citation>
    <scope>NUCLEOTIDE SEQUENCE [LARGE SCALE GENOMIC DNA]</scope>
    <source>
        <strain evidence="12 13">C119</strain>
    </source>
</reference>
<sequence>MRRQVSNAVLQRLRTAPRALTRVRRENTVGRTDSMSNSSGGLASSSSLSCTFPIAVCDEARGALLLPALMAQPPCIGGQQRPLWATLAGWLVGFLLCFVGGTTVVLCRPYNTPPYLIPYYLRDVRSRFQHYASVRKRKGGPMYMTAEDFVLALLASPEKTLPHRAVVQDLQRLFESMDANGDGYMSFPEFRFLMSLLTSDAREMEVLFRIVDTDQSGALSLEQFANVLRGVTRDEAVVHSLLKPSTRHNGIVRALFGDEAAPRKCTFSDLQTVIHSIRTEVWKAEFRQYDLEQHNCITAEQFASLIARQVLGSHLPYYLAGNIRRMHGSGDVVTLDMWLGLNEVMLHAEELMTNLEMFSSSGMSVTKRDFRRLMSIAGMPALPQATIDIVFTVFDRNGDGSVEMDEFLSIMQKKVTYHYTVSPRERKSMTKRFRECTGRVLEDLV</sequence>
<evidence type="ECO:0000313" key="13">
    <source>
        <dbReference type="Proteomes" id="UP000674318"/>
    </source>
</evidence>
<dbReference type="GO" id="GO:0051560">
    <property type="term" value="P:mitochondrial calcium ion homeostasis"/>
    <property type="evidence" value="ECO:0007669"/>
    <property type="project" value="TreeGrafter"/>
</dbReference>
<evidence type="ECO:0000256" key="4">
    <source>
        <dbReference type="ARBA" id="ARBA00022792"/>
    </source>
</evidence>
<keyword evidence="3" id="KW-0677">Repeat</keyword>
<dbReference type="Pfam" id="PF13499">
    <property type="entry name" value="EF-hand_7"/>
    <property type="match status" value="1"/>
</dbReference>
<dbReference type="Proteomes" id="UP000674318">
    <property type="component" value="Unassembled WGS sequence"/>
</dbReference>
<dbReference type="KEGG" id="phet:94292400"/>
<evidence type="ECO:0000259" key="11">
    <source>
        <dbReference type="PROSITE" id="PS50222"/>
    </source>
</evidence>
<evidence type="ECO:0000256" key="3">
    <source>
        <dbReference type="ARBA" id="ARBA00022737"/>
    </source>
</evidence>
<evidence type="ECO:0000256" key="5">
    <source>
        <dbReference type="ARBA" id="ARBA00022837"/>
    </source>
</evidence>
<dbReference type="GO" id="GO:1990246">
    <property type="term" value="C:uniplex complex"/>
    <property type="evidence" value="ECO:0007669"/>
    <property type="project" value="TreeGrafter"/>
</dbReference>
<dbReference type="GO" id="GO:0005758">
    <property type="term" value="C:mitochondrial intermembrane space"/>
    <property type="evidence" value="ECO:0007669"/>
    <property type="project" value="UniProtKB-SubCell"/>
</dbReference>
<dbReference type="PANTHER" id="PTHR12294">
    <property type="entry name" value="EF HAND DOMAIN FAMILY A1,A2-RELATED"/>
    <property type="match status" value="1"/>
</dbReference>
<keyword evidence="8 10" id="KW-0472">Membrane</keyword>
<dbReference type="PROSITE" id="PS50222">
    <property type="entry name" value="EF_HAND_2"/>
    <property type="match status" value="3"/>
</dbReference>
<dbReference type="GO" id="GO:0036444">
    <property type="term" value="P:calcium import into the mitochondrion"/>
    <property type="evidence" value="ECO:0007669"/>
    <property type="project" value="TreeGrafter"/>
</dbReference>
<dbReference type="PANTHER" id="PTHR12294:SF14">
    <property type="entry name" value="EF-HAND DOMAIN-CONTAINING PROTEIN"/>
    <property type="match status" value="1"/>
</dbReference>
<organism evidence="12 13">
    <name type="scientific">Porcisia hertigi</name>
    <dbReference type="NCBI Taxonomy" id="2761500"/>
    <lineage>
        <taxon>Eukaryota</taxon>
        <taxon>Discoba</taxon>
        <taxon>Euglenozoa</taxon>
        <taxon>Kinetoplastea</taxon>
        <taxon>Metakinetoplastina</taxon>
        <taxon>Trypanosomatida</taxon>
        <taxon>Trypanosomatidae</taxon>
        <taxon>Leishmaniinae</taxon>
        <taxon>Porcisia</taxon>
    </lineage>
</organism>
<dbReference type="InterPro" id="IPR002048">
    <property type="entry name" value="EF_hand_dom"/>
</dbReference>
<comment type="subcellular location">
    <subcellularLocation>
        <location evidence="1">Mitochondrion inner membrane</location>
    </subcellularLocation>
    <subcellularLocation>
        <location evidence="2">Mitochondrion intermembrane space</location>
    </subcellularLocation>
</comment>
<dbReference type="SUPFAM" id="SSF47473">
    <property type="entry name" value="EF-hand"/>
    <property type="match status" value="1"/>
</dbReference>
<name>A0A836YGL2_9TRYP</name>
<dbReference type="GO" id="GO:0005509">
    <property type="term" value="F:calcium ion binding"/>
    <property type="evidence" value="ECO:0007669"/>
    <property type="project" value="InterPro"/>
</dbReference>
<dbReference type="Pfam" id="PF13833">
    <property type="entry name" value="EF-hand_8"/>
    <property type="match status" value="1"/>
</dbReference>
<evidence type="ECO:0000256" key="9">
    <source>
        <dbReference type="SAM" id="MobiDB-lite"/>
    </source>
</evidence>
<evidence type="ECO:0000256" key="10">
    <source>
        <dbReference type="SAM" id="Phobius"/>
    </source>
</evidence>
<keyword evidence="4" id="KW-0999">Mitochondrion inner membrane</keyword>
<evidence type="ECO:0000256" key="2">
    <source>
        <dbReference type="ARBA" id="ARBA00004569"/>
    </source>
</evidence>
<keyword evidence="5" id="KW-0106">Calcium</keyword>
<dbReference type="InterPro" id="IPR011992">
    <property type="entry name" value="EF-hand-dom_pair"/>
</dbReference>
<dbReference type="Gene3D" id="1.10.238.10">
    <property type="entry name" value="EF-hand"/>
    <property type="match status" value="2"/>
</dbReference>
<dbReference type="InterPro" id="IPR018247">
    <property type="entry name" value="EF_Hand_1_Ca_BS"/>
</dbReference>
<feature type="transmembrane region" description="Helical" evidence="10">
    <location>
        <begin position="83"/>
        <end position="106"/>
    </location>
</feature>
<evidence type="ECO:0000256" key="1">
    <source>
        <dbReference type="ARBA" id="ARBA00004273"/>
    </source>
</evidence>
<comment type="caution">
    <text evidence="12">The sequence shown here is derived from an EMBL/GenBank/DDBJ whole genome shotgun (WGS) entry which is preliminary data.</text>
</comment>